<gene>
    <name evidence="8" type="primary">wbcA</name>
    <name evidence="8" type="ORF">PKF032_03270</name>
</gene>
<evidence type="ECO:0000256" key="3">
    <source>
        <dbReference type="ARBA" id="ARBA00012098"/>
    </source>
</evidence>
<dbReference type="CDD" id="cd00438">
    <property type="entry name" value="cupin_RmlC"/>
    <property type="match status" value="1"/>
</dbReference>
<proteinExistence type="predicted"/>
<comment type="function">
    <text evidence="2">Catalyzes the epimerization of the C3' and C5'positions of dTDP-6-deoxy-D-xylo-4-hexulose, forming dTDP-6-deoxy-L-lyxo-4-hexulose.</text>
</comment>
<dbReference type="Pfam" id="PF00908">
    <property type="entry name" value="dTDP_sugar_isom"/>
    <property type="match status" value="1"/>
</dbReference>
<dbReference type="InterPro" id="IPR011051">
    <property type="entry name" value="RmlC_Cupin_sf"/>
</dbReference>
<evidence type="ECO:0000256" key="2">
    <source>
        <dbReference type="ARBA" id="ARBA00001997"/>
    </source>
</evidence>
<evidence type="ECO:0000313" key="8">
    <source>
        <dbReference type="EMBL" id="BDT78439.1"/>
    </source>
</evidence>
<evidence type="ECO:0000256" key="7">
    <source>
        <dbReference type="ARBA" id="ARBA00033311"/>
    </source>
</evidence>
<keyword evidence="9" id="KW-1185">Reference proteome</keyword>
<evidence type="ECO:0000256" key="1">
    <source>
        <dbReference type="ARBA" id="ARBA00001298"/>
    </source>
</evidence>
<dbReference type="EMBL" id="AP026974">
    <property type="protein sequence ID" value="BDT78439.1"/>
    <property type="molecule type" value="Genomic_DNA"/>
</dbReference>
<dbReference type="Gene3D" id="2.60.120.10">
    <property type="entry name" value="Jelly Rolls"/>
    <property type="match status" value="1"/>
</dbReference>
<dbReference type="PANTHER" id="PTHR21047">
    <property type="entry name" value="DTDP-6-DEOXY-D-GLUCOSE-3,5 EPIMERASE"/>
    <property type="match status" value="1"/>
</dbReference>
<dbReference type="InterPro" id="IPR014710">
    <property type="entry name" value="RmlC-like_jellyroll"/>
</dbReference>
<name>A0ABM8CKV9_9BURK</name>
<evidence type="ECO:0000313" key="9">
    <source>
        <dbReference type="Proteomes" id="UP001211204"/>
    </source>
</evidence>
<sequence>MHFESELLPNVWHISLPRFQDKRGILVKTFSQSVYQKHGININWREEFYSFSNKDVVRGMHFQTPPADHFKLIYCASGSVIDVLLDLRKGPGYGKVAHVKLESDKPSVIVMPPGIAHGFRSLVDHSLMVYKTSTEYSMDQDAGIHWDSFSFDWGLDHPITSDRDAGHISFLDFVSPF</sequence>
<dbReference type="InterPro" id="IPR000888">
    <property type="entry name" value="RmlC-like"/>
</dbReference>
<evidence type="ECO:0000256" key="6">
    <source>
        <dbReference type="ARBA" id="ARBA00031424"/>
    </source>
</evidence>
<reference evidence="8 9" key="1">
    <citation type="submission" date="2022-11" db="EMBL/GenBank/DDBJ databases">
        <title>Complete Genome Sequences of three Polynucleobacter sp. Subcluster PnecC Strains KF022, KF023, and KF032 Isolated from a Shallow Eutrophic Lake in Japan.</title>
        <authorList>
            <person name="Ogata Y."/>
            <person name="Watanabe K."/>
            <person name="Takemine S."/>
            <person name="Shindo C."/>
            <person name="Kurokawa R."/>
            <person name="Suda W."/>
        </authorList>
    </citation>
    <scope>NUCLEOTIDE SEQUENCE [LARGE SCALE GENOMIC DNA]</scope>
    <source>
        <strain evidence="8 9">KF032</strain>
    </source>
</reference>
<accession>A0ABM8CKV9</accession>
<dbReference type="Proteomes" id="UP001211204">
    <property type="component" value="Chromosome"/>
</dbReference>
<protein>
    <recommendedName>
        <fullName evidence="4">dTDP-4-dehydrorhamnose 3,5-epimerase</fullName>
        <ecNumber evidence="3">5.1.3.13</ecNumber>
    </recommendedName>
    <alternativeName>
        <fullName evidence="6">Thymidine diphospho-4-keto-rhamnose 3,5-epimerase</fullName>
    </alternativeName>
    <alternativeName>
        <fullName evidence="5">dTDP-4-keto-6-deoxyglucose 3,5-epimerase</fullName>
    </alternativeName>
    <alternativeName>
        <fullName evidence="7">dTDP-6-deoxy-D-xylo-4-hexulose 3,5-epimerase</fullName>
    </alternativeName>
</protein>
<evidence type="ECO:0000256" key="4">
    <source>
        <dbReference type="ARBA" id="ARBA00019595"/>
    </source>
</evidence>
<dbReference type="EC" id="5.1.3.13" evidence="3"/>
<comment type="catalytic activity">
    <reaction evidence="1">
        <text>dTDP-4-dehydro-6-deoxy-alpha-D-glucose = dTDP-4-dehydro-beta-L-rhamnose</text>
        <dbReference type="Rhea" id="RHEA:16969"/>
        <dbReference type="ChEBI" id="CHEBI:57649"/>
        <dbReference type="ChEBI" id="CHEBI:62830"/>
        <dbReference type="EC" id="5.1.3.13"/>
    </reaction>
</comment>
<dbReference type="RefSeq" id="WP_281745630.1">
    <property type="nucleotide sequence ID" value="NZ_AP026974.1"/>
</dbReference>
<dbReference type="PANTHER" id="PTHR21047:SF2">
    <property type="entry name" value="THYMIDINE DIPHOSPHO-4-KETO-RHAMNOSE 3,5-EPIMERASE"/>
    <property type="match status" value="1"/>
</dbReference>
<evidence type="ECO:0000256" key="5">
    <source>
        <dbReference type="ARBA" id="ARBA00029758"/>
    </source>
</evidence>
<organism evidence="8 9">
    <name type="scientific">Polynucleobacter yangtzensis</name>
    <dbReference type="NCBI Taxonomy" id="1743159"/>
    <lineage>
        <taxon>Bacteria</taxon>
        <taxon>Pseudomonadati</taxon>
        <taxon>Pseudomonadota</taxon>
        <taxon>Betaproteobacteria</taxon>
        <taxon>Burkholderiales</taxon>
        <taxon>Burkholderiaceae</taxon>
        <taxon>Polynucleobacter</taxon>
    </lineage>
</organism>
<dbReference type="SUPFAM" id="SSF51182">
    <property type="entry name" value="RmlC-like cupins"/>
    <property type="match status" value="1"/>
</dbReference>